<proteinExistence type="predicted"/>
<dbReference type="AlphaFoldDB" id="A0A8K0X3F2"/>
<keyword evidence="1" id="KW-0472">Membrane</keyword>
<evidence type="ECO:0000313" key="2">
    <source>
        <dbReference type="EMBL" id="KAH7359435.1"/>
    </source>
</evidence>
<protein>
    <submittedName>
        <fullName evidence="2">Uncharacterized protein</fullName>
    </submittedName>
</protein>
<dbReference type="Pfam" id="PF12716">
    <property type="entry name" value="Apq12"/>
    <property type="match status" value="1"/>
</dbReference>
<evidence type="ECO:0000256" key="1">
    <source>
        <dbReference type="SAM" id="Phobius"/>
    </source>
</evidence>
<organism evidence="2 3">
    <name type="scientific">Plectosphaerella cucumerina</name>
    <dbReference type="NCBI Taxonomy" id="40658"/>
    <lineage>
        <taxon>Eukaryota</taxon>
        <taxon>Fungi</taxon>
        <taxon>Dikarya</taxon>
        <taxon>Ascomycota</taxon>
        <taxon>Pezizomycotina</taxon>
        <taxon>Sordariomycetes</taxon>
        <taxon>Hypocreomycetidae</taxon>
        <taxon>Glomerellales</taxon>
        <taxon>Plectosphaerellaceae</taxon>
        <taxon>Plectosphaerella</taxon>
    </lineage>
</organism>
<keyword evidence="1" id="KW-1133">Transmembrane helix</keyword>
<dbReference type="EMBL" id="JAGPXD010000004">
    <property type="protein sequence ID" value="KAH7359435.1"/>
    <property type="molecule type" value="Genomic_DNA"/>
</dbReference>
<keyword evidence="1" id="KW-0812">Transmembrane</keyword>
<dbReference type="Proteomes" id="UP000813385">
    <property type="component" value="Unassembled WGS sequence"/>
</dbReference>
<name>A0A8K0X3F2_9PEZI</name>
<reference evidence="2" key="1">
    <citation type="journal article" date="2021" name="Nat. Commun.">
        <title>Genetic determinants of endophytism in the Arabidopsis root mycobiome.</title>
        <authorList>
            <person name="Mesny F."/>
            <person name="Miyauchi S."/>
            <person name="Thiergart T."/>
            <person name="Pickel B."/>
            <person name="Atanasova L."/>
            <person name="Karlsson M."/>
            <person name="Huettel B."/>
            <person name="Barry K.W."/>
            <person name="Haridas S."/>
            <person name="Chen C."/>
            <person name="Bauer D."/>
            <person name="Andreopoulos W."/>
            <person name="Pangilinan J."/>
            <person name="LaButti K."/>
            <person name="Riley R."/>
            <person name="Lipzen A."/>
            <person name="Clum A."/>
            <person name="Drula E."/>
            <person name="Henrissat B."/>
            <person name="Kohler A."/>
            <person name="Grigoriev I.V."/>
            <person name="Martin F.M."/>
            <person name="Hacquard S."/>
        </authorList>
    </citation>
    <scope>NUCLEOTIDE SEQUENCE</scope>
    <source>
        <strain evidence="2">MPI-CAGE-AT-0016</strain>
    </source>
</reference>
<dbReference type="InterPro" id="IPR024316">
    <property type="entry name" value="APQ12"/>
</dbReference>
<feature type="transmembrane region" description="Helical" evidence="1">
    <location>
        <begin position="76"/>
        <end position="96"/>
    </location>
</feature>
<evidence type="ECO:0000313" key="3">
    <source>
        <dbReference type="Proteomes" id="UP000813385"/>
    </source>
</evidence>
<accession>A0A8K0X3F2</accession>
<gene>
    <name evidence="2" type="ORF">B0T11DRAFT_341524</name>
</gene>
<feature type="transmembrane region" description="Helical" evidence="1">
    <location>
        <begin position="102"/>
        <end position="124"/>
    </location>
</feature>
<keyword evidence="3" id="KW-1185">Reference proteome</keyword>
<sequence length="169" mass="18551">MAPVDDASPLMQALQGIVSPDILDFLHKTALHPGSPVQLVVRQGSSLLQKGTGAAYAYAEPYVDSAFSALMDSPEIVSLAVFVMLFAAVWIVLGWIRRLVAFATRLLLGALFWGLVGVIVMFVMKHGVLESATEAARFSGKVWGLMVLVKDVWVGEFRRYEDEARQGRR</sequence>
<dbReference type="OrthoDB" id="3559694at2759"/>
<comment type="caution">
    <text evidence="2">The sequence shown here is derived from an EMBL/GenBank/DDBJ whole genome shotgun (WGS) entry which is preliminary data.</text>
</comment>